<protein>
    <submittedName>
        <fullName evidence="4">HAD-IIB family hydrolase</fullName>
    </submittedName>
</protein>
<evidence type="ECO:0000256" key="1">
    <source>
        <dbReference type="ARBA" id="ARBA00022723"/>
    </source>
</evidence>
<keyword evidence="3" id="KW-0460">Magnesium</keyword>
<dbReference type="SUPFAM" id="SSF56784">
    <property type="entry name" value="HAD-like"/>
    <property type="match status" value="1"/>
</dbReference>
<keyword evidence="5" id="KW-1185">Reference proteome</keyword>
<reference evidence="4 5" key="1">
    <citation type="submission" date="2022-10" db="EMBL/GenBank/DDBJ databases">
        <title>Pararhodobacter sp. nov., isolated from marine algae.</title>
        <authorList>
            <person name="Choi B.J."/>
            <person name="Kim J.M."/>
            <person name="Lee J.K."/>
            <person name="Choi D.G."/>
            <person name="Jeon C.O."/>
        </authorList>
    </citation>
    <scope>NUCLEOTIDE SEQUENCE [LARGE SCALE GENOMIC DNA]</scope>
    <source>
        <strain evidence="4 5">ZQ420</strain>
    </source>
</reference>
<keyword evidence="1" id="KW-0479">Metal-binding</keyword>
<dbReference type="PANTHER" id="PTHR10000">
    <property type="entry name" value="PHOSPHOSERINE PHOSPHATASE"/>
    <property type="match status" value="1"/>
</dbReference>
<dbReference type="EMBL" id="JAPDFL010000001">
    <property type="protein sequence ID" value="MCW1933462.1"/>
    <property type="molecule type" value="Genomic_DNA"/>
</dbReference>
<dbReference type="PANTHER" id="PTHR10000:SF8">
    <property type="entry name" value="HAD SUPERFAMILY HYDROLASE-LIKE, TYPE 3"/>
    <property type="match status" value="1"/>
</dbReference>
<name>A0ABT3H0Y3_9RHOB</name>
<dbReference type="SFLD" id="SFLDG01140">
    <property type="entry name" value="C2.B:_Phosphomannomutase_and_P"/>
    <property type="match status" value="1"/>
</dbReference>
<dbReference type="Gene3D" id="3.30.980.20">
    <property type="entry name" value="Putative mannosyl-3-phosphoglycerate phosphatase, domain 2"/>
    <property type="match status" value="1"/>
</dbReference>
<evidence type="ECO:0000313" key="4">
    <source>
        <dbReference type="EMBL" id="MCW1933462.1"/>
    </source>
</evidence>
<gene>
    <name evidence="4" type="ORF">OKW52_14650</name>
</gene>
<dbReference type="RefSeq" id="WP_264506368.1">
    <property type="nucleotide sequence ID" value="NZ_JAPDFL010000001.1"/>
</dbReference>
<dbReference type="SFLD" id="SFLDS00003">
    <property type="entry name" value="Haloacid_Dehalogenase"/>
    <property type="match status" value="1"/>
</dbReference>
<organism evidence="4 5">
    <name type="scientific">Pararhodobacter zhoushanensis</name>
    <dbReference type="NCBI Taxonomy" id="2479545"/>
    <lineage>
        <taxon>Bacteria</taxon>
        <taxon>Pseudomonadati</taxon>
        <taxon>Pseudomonadota</taxon>
        <taxon>Alphaproteobacteria</taxon>
        <taxon>Rhodobacterales</taxon>
        <taxon>Paracoccaceae</taxon>
        <taxon>Pararhodobacter</taxon>
    </lineage>
</organism>
<dbReference type="InterPro" id="IPR036412">
    <property type="entry name" value="HAD-like_sf"/>
</dbReference>
<evidence type="ECO:0000256" key="3">
    <source>
        <dbReference type="ARBA" id="ARBA00022842"/>
    </source>
</evidence>
<dbReference type="InterPro" id="IPR006381">
    <property type="entry name" value="HAD-SF-IIB-MPGP"/>
</dbReference>
<evidence type="ECO:0000313" key="5">
    <source>
        <dbReference type="Proteomes" id="UP001208938"/>
    </source>
</evidence>
<proteinExistence type="predicted"/>
<dbReference type="Gene3D" id="3.40.50.1000">
    <property type="entry name" value="HAD superfamily/HAD-like"/>
    <property type="match status" value="1"/>
</dbReference>
<comment type="caution">
    <text evidence="4">The sequence shown here is derived from an EMBL/GenBank/DDBJ whole genome shotgun (WGS) entry which is preliminary data.</text>
</comment>
<sequence length="257" mass="27090">MRLMIVSDLDGTLLDHATYSFAPAQPMLDWLAAHNVPVVLASSKTGAEIAMWQERLGLQRWPAIVENGAAVFDGRFDDTPYRRLRAALAGIDAPFQGFGDMSVAEVSAVTSLPPAEAALAQTRAYSEPGLWLGDDAGLAGFLTALETRGISARRGGRFLTLSFGGTKAGRLADLKAQVRPDVTIALGDAPNDAELLCAADHGVVVRNTHGPGLPPLPGEDAGRILRTQAEGPAGWREGLEAVLRGLGVMTQGDRLDG</sequence>
<accession>A0ABT3H0Y3</accession>
<dbReference type="SFLD" id="SFLDG01142">
    <property type="entry name" value="C2.B.2:_Mannosyl-3-phosphoglyc"/>
    <property type="match status" value="1"/>
</dbReference>
<dbReference type="InterPro" id="IPR023214">
    <property type="entry name" value="HAD_sf"/>
</dbReference>
<dbReference type="Pfam" id="PF08282">
    <property type="entry name" value="Hydrolase_3"/>
    <property type="match status" value="1"/>
</dbReference>
<evidence type="ECO:0000256" key="2">
    <source>
        <dbReference type="ARBA" id="ARBA00022801"/>
    </source>
</evidence>
<dbReference type="GO" id="GO:0016787">
    <property type="term" value="F:hydrolase activity"/>
    <property type="evidence" value="ECO:0007669"/>
    <property type="project" value="UniProtKB-KW"/>
</dbReference>
<dbReference type="Proteomes" id="UP001208938">
    <property type="component" value="Unassembled WGS sequence"/>
</dbReference>
<keyword evidence="2 4" id="KW-0378">Hydrolase</keyword>
<dbReference type="NCBIfam" id="TIGR01486">
    <property type="entry name" value="HAD-SF-IIB-MPGP"/>
    <property type="match status" value="1"/>
</dbReference>